<dbReference type="EMBL" id="QCYK01000004">
    <property type="protein sequence ID" value="PUZ21770.1"/>
    <property type="molecule type" value="Genomic_DNA"/>
</dbReference>
<sequence>MHARYKNNYKKFFRSLYLLLAGIILVFPFILDTMGHPVFHALHPSAVYASPDTVPARKPVKAAAKAIALNNDTTHKPGTDSSKKAADSAHAAPQDSIPAGFVTEESQRNVDTVHVKLSKDSLDAPVNYKARDSIVLVVPEKKFYLYGNANTKYKDVDLTADKMDYAQGTGVMHAMPSKDTAGKLVGRPVMVNGGQTFDSDTLLYNIGSQKALIYNTRSQYGEGFIASQVTKKAPDNTIFGFKNGYTTCNLDTPHFAFRARKIKVIPNKLVISGPANLEIMGIPTPLYIPFAIFPLSTGQRSGLLPPQYTTNVQKGLGLENGGYYIGLGDNFDMTLRGSVFSYGSWALTAAPTYRVRYRYSGGMTLSFSNTRFGDPAVKQDFSTSRDFHVTWNHTMDSKARPGTTFGASVNFGTSSYNKYNVTDYNTRVNNNIGSSITFSKSWQGKPYNLSLGLTHSQNLQTRDMTVSFPNAAFTVNTIYPFQPKEVVGTPKWYYKIGVGYTGNLQNSVSIKDSLFGKQQMWDAMQTGFQHNVPISLSLPVMKGFTLSPGISFSDRWYTKEIIRTWNPGEYNPARDTLGKIDTTYRQGFFQSPDVSASISLTTALYGMYQFHHSKVHAIRHVLRPTLGMSYRPDLNKKYFYDLRYGNRPEEVQRVSYFDGSNVGAPSSGASGAINFGIDNNLEMKVYSKKDTSALHEKKVKLLDGFGINGSYNLLADSQKLSNFSLYARTNLFDKLNITAAGTLDPYVYDAHGLRTNRYVWQDGALSLGHLTSASIALSTSLTSQSKKAKEKEKQLQDLAEQQNTDAAALAQKQQATAMRTNPADYVDFDIPWKVDISYSLSYNKSFSLATGQGVTTFTQAVTLNGDFSLTPKWKLGAQSSINLNNFQPQYSNLYVSRDLHCWQMSINVVPYGFLRSFSITIQPKAGILRDLRVNRAKSFYDQ</sequence>
<feature type="domain" description="LPS-assembly protein LptD central" evidence="2">
    <location>
        <begin position="270"/>
        <end position="746"/>
    </location>
</feature>
<organism evidence="3 4">
    <name type="scientific">Chitinophaga parva</name>
    <dbReference type="NCBI Taxonomy" id="2169414"/>
    <lineage>
        <taxon>Bacteria</taxon>
        <taxon>Pseudomonadati</taxon>
        <taxon>Bacteroidota</taxon>
        <taxon>Chitinophagia</taxon>
        <taxon>Chitinophagales</taxon>
        <taxon>Chitinophagaceae</taxon>
        <taxon>Chitinophaga</taxon>
    </lineage>
</organism>
<evidence type="ECO:0000256" key="1">
    <source>
        <dbReference type="SAM" id="MobiDB-lite"/>
    </source>
</evidence>
<evidence type="ECO:0000313" key="4">
    <source>
        <dbReference type="Proteomes" id="UP000244450"/>
    </source>
</evidence>
<keyword evidence="4" id="KW-1185">Reference proteome</keyword>
<comment type="caution">
    <text evidence="3">The sequence shown here is derived from an EMBL/GenBank/DDBJ whole genome shotgun (WGS) entry which is preliminary data.</text>
</comment>
<dbReference type="GO" id="GO:0009279">
    <property type="term" value="C:cell outer membrane"/>
    <property type="evidence" value="ECO:0007669"/>
    <property type="project" value="TreeGrafter"/>
</dbReference>
<proteinExistence type="predicted"/>
<dbReference type="Pfam" id="PF19838">
    <property type="entry name" value="LptD_2"/>
    <property type="match status" value="1"/>
</dbReference>
<protein>
    <submittedName>
        <fullName evidence="3">LPS-assembly protein LptD</fullName>
    </submittedName>
</protein>
<accession>A0A2T7BBK8</accession>
<dbReference type="Proteomes" id="UP000244450">
    <property type="component" value="Unassembled WGS sequence"/>
</dbReference>
<dbReference type="GO" id="GO:1990351">
    <property type="term" value="C:transporter complex"/>
    <property type="evidence" value="ECO:0007669"/>
    <property type="project" value="TreeGrafter"/>
</dbReference>
<dbReference type="AlphaFoldDB" id="A0A2T7BBK8"/>
<feature type="region of interest" description="Disordered" evidence="1">
    <location>
        <begin position="69"/>
        <end position="90"/>
    </location>
</feature>
<gene>
    <name evidence="3" type="ORF">DCC81_24590</name>
</gene>
<dbReference type="InterPro" id="IPR045659">
    <property type="entry name" value="LptD_2"/>
</dbReference>
<feature type="compositionally biased region" description="Basic and acidic residues" evidence="1">
    <location>
        <begin position="73"/>
        <end position="87"/>
    </location>
</feature>
<dbReference type="PANTHER" id="PTHR30189">
    <property type="entry name" value="LPS-ASSEMBLY PROTEIN"/>
    <property type="match status" value="1"/>
</dbReference>
<name>A0A2T7BBK8_9BACT</name>
<evidence type="ECO:0000313" key="3">
    <source>
        <dbReference type="EMBL" id="PUZ21770.1"/>
    </source>
</evidence>
<evidence type="ECO:0000259" key="2">
    <source>
        <dbReference type="Pfam" id="PF19838"/>
    </source>
</evidence>
<reference evidence="3 4" key="1">
    <citation type="submission" date="2018-04" db="EMBL/GenBank/DDBJ databases">
        <title>Chitinophaga fuyangensis sp. nov., isolated from soil in a chemical factory.</title>
        <authorList>
            <person name="Chen K."/>
        </authorList>
    </citation>
    <scope>NUCLEOTIDE SEQUENCE [LARGE SCALE GENOMIC DNA]</scope>
    <source>
        <strain evidence="3 4">LY-1</strain>
    </source>
</reference>
<dbReference type="PANTHER" id="PTHR30189:SF1">
    <property type="entry name" value="LPS-ASSEMBLY PROTEIN LPTD"/>
    <property type="match status" value="1"/>
</dbReference>
<dbReference type="InterPro" id="IPR050218">
    <property type="entry name" value="LptD"/>
</dbReference>